<dbReference type="GO" id="GO:0006355">
    <property type="term" value="P:regulation of DNA-templated transcription"/>
    <property type="evidence" value="ECO:0007669"/>
    <property type="project" value="InterPro"/>
</dbReference>
<comment type="caution">
    <text evidence="10">The sequence shown here is derived from an EMBL/GenBank/DDBJ whole genome shotgun (WGS) entry which is preliminary data.</text>
</comment>
<dbReference type="InterPro" id="IPR011006">
    <property type="entry name" value="CheY-like_superfamily"/>
</dbReference>
<protein>
    <recommendedName>
        <fullName evidence="1">Stage 0 sporulation protein A homolog</fullName>
    </recommendedName>
</protein>
<keyword evidence="6" id="KW-0597">Phosphoprotein</keyword>
<dbReference type="SMART" id="SM00448">
    <property type="entry name" value="REC"/>
    <property type="match status" value="1"/>
</dbReference>
<accession>A0A921I179</accession>
<dbReference type="Proteomes" id="UP000769156">
    <property type="component" value="Unassembled WGS sequence"/>
</dbReference>
<feature type="DNA-binding region" description="OmpR/PhoB-type" evidence="7">
    <location>
        <begin position="123"/>
        <end position="223"/>
    </location>
</feature>
<feature type="domain" description="OmpR/PhoB-type" evidence="9">
    <location>
        <begin position="123"/>
        <end position="223"/>
    </location>
</feature>
<dbReference type="SUPFAM" id="SSF46894">
    <property type="entry name" value="C-terminal effector domain of the bipartite response regulators"/>
    <property type="match status" value="1"/>
</dbReference>
<dbReference type="PROSITE" id="PS51755">
    <property type="entry name" value="OMPR_PHOB"/>
    <property type="match status" value="1"/>
</dbReference>
<evidence type="ECO:0000313" key="10">
    <source>
        <dbReference type="EMBL" id="HJF94590.1"/>
    </source>
</evidence>
<reference evidence="10" key="2">
    <citation type="submission" date="2021-09" db="EMBL/GenBank/DDBJ databases">
        <authorList>
            <person name="Gilroy R."/>
        </authorList>
    </citation>
    <scope>NUCLEOTIDE SEQUENCE</scope>
    <source>
        <strain evidence="10">ChiSjej5B23-16112</strain>
    </source>
</reference>
<evidence type="ECO:0000256" key="6">
    <source>
        <dbReference type="PROSITE-ProRule" id="PRU00169"/>
    </source>
</evidence>
<evidence type="ECO:0000313" key="11">
    <source>
        <dbReference type="Proteomes" id="UP000769156"/>
    </source>
</evidence>
<sequence>MAVRIAIIEDDEALRDGLRLAFELDGWEVACAGTMREGNRLLREGDCDLAILDCNLPDGSGFDMIKRLRESSRLPVLMLTARNSEIDELRGLELGVDDFMKKPFSLAVLKARARKMLKKESQPSLLSSGDVTVDLKTGEVFRDGKRISLSSTELRLLVFLMEHEGRILSKEQILDSIWDADRNYVDENTLAVAIRRLRLKIETDPSNPKHIRTIHGMGYIWQEQKK</sequence>
<evidence type="ECO:0000256" key="1">
    <source>
        <dbReference type="ARBA" id="ARBA00018672"/>
    </source>
</evidence>
<dbReference type="InterPro" id="IPR001789">
    <property type="entry name" value="Sig_transdc_resp-reg_receiver"/>
</dbReference>
<evidence type="ECO:0000256" key="3">
    <source>
        <dbReference type="ARBA" id="ARBA00023125"/>
    </source>
</evidence>
<feature type="modified residue" description="4-aspartylphosphate" evidence="6">
    <location>
        <position position="53"/>
    </location>
</feature>
<dbReference type="Gene3D" id="3.40.50.2300">
    <property type="match status" value="1"/>
</dbReference>
<dbReference type="SMART" id="SM00862">
    <property type="entry name" value="Trans_reg_C"/>
    <property type="match status" value="1"/>
</dbReference>
<dbReference type="InterPro" id="IPR039420">
    <property type="entry name" value="WalR-like"/>
</dbReference>
<evidence type="ECO:0000259" key="8">
    <source>
        <dbReference type="PROSITE" id="PS50110"/>
    </source>
</evidence>
<evidence type="ECO:0000256" key="4">
    <source>
        <dbReference type="ARBA" id="ARBA00023163"/>
    </source>
</evidence>
<dbReference type="InterPro" id="IPR016032">
    <property type="entry name" value="Sig_transdc_resp-reg_C-effctor"/>
</dbReference>
<dbReference type="CDD" id="cd00383">
    <property type="entry name" value="trans_reg_C"/>
    <property type="match status" value="1"/>
</dbReference>
<keyword evidence="2" id="KW-0805">Transcription regulation</keyword>
<dbReference type="PROSITE" id="PS50110">
    <property type="entry name" value="RESPONSE_REGULATORY"/>
    <property type="match status" value="1"/>
</dbReference>
<dbReference type="GO" id="GO:0000976">
    <property type="term" value="F:transcription cis-regulatory region binding"/>
    <property type="evidence" value="ECO:0007669"/>
    <property type="project" value="TreeGrafter"/>
</dbReference>
<dbReference type="CDD" id="cd17574">
    <property type="entry name" value="REC_OmpR"/>
    <property type="match status" value="1"/>
</dbReference>
<dbReference type="PANTHER" id="PTHR48111">
    <property type="entry name" value="REGULATOR OF RPOS"/>
    <property type="match status" value="1"/>
</dbReference>
<dbReference type="GO" id="GO:0000156">
    <property type="term" value="F:phosphorelay response regulator activity"/>
    <property type="evidence" value="ECO:0007669"/>
    <property type="project" value="TreeGrafter"/>
</dbReference>
<feature type="domain" description="Response regulatory" evidence="8">
    <location>
        <begin position="4"/>
        <end position="117"/>
    </location>
</feature>
<dbReference type="Pfam" id="PF00072">
    <property type="entry name" value="Response_reg"/>
    <property type="match status" value="1"/>
</dbReference>
<dbReference type="InterPro" id="IPR001867">
    <property type="entry name" value="OmpR/PhoB-type_DNA-bd"/>
</dbReference>
<comment type="function">
    <text evidence="5">May play the central regulatory role in sporulation. It may be an element of the effector pathway responsible for the activation of sporulation genes in response to nutritional stress. Spo0A may act in concert with spo0H (a sigma factor) to control the expression of some genes that are critical to the sporulation process.</text>
</comment>
<evidence type="ECO:0000259" key="9">
    <source>
        <dbReference type="PROSITE" id="PS51755"/>
    </source>
</evidence>
<keyword evidence="3 7" id="KW-0238">DNA-binding</keyword>
<proteinExistence type="predicted"/>
<keyword evidence="4" id="KW-0804">Transcription</keyword>
<evidence type="ECO:0000256" key="7">
    <source>
        <dbReference type="PROSITE-ProRule" id="PRU01091"/>
    </source>
</evidence>
<evidence type="ECO:0000256" key="5">
    <source>
        <dbReference type="ARBA" id="ARBA00024867"/>
    </source>
</evidence>
<dbReference type="GO" id="GO:0032993">
    <property type="term" value="C:protein-DNA complex"/>
    <property type="evidence" value="ECO:0007669"/>
    <property type="project" value="TreeGrafter"/>
</dbReference>
<dbReference type="SUPFAM" id="SSF52172">
    <property type="entry name" value="CheY-like"/>
    <property type="match status" value="1"/>
</dbReference>
<dbReference type="Pfam" id="PF00486">
    <property type="entry name" value="Trans_reg_C"/>
    <property type="match status" value="1"/>
</dbReference>
<reference evidence="10" key="1">
    <citation type="journal article" date="2021" name="PeerJ">
        <title>Extensive microbial diversity within the chicken gut microbiome revealed by metagenomics and culture.</title>
        <authorList>
            <person name="Gilroy R."/>
            <person name="Ravi A."/>
            <person name="Getino M."/>
            <person name="Pursley I."/>
            <person name="Horton D.L."/>
            <person name="Alikhan N.F."/>
            <person name="Baker D."/>
            <person name="Gharbi K."/>
            <person name="Hall N."/>
            <person name="Watson M."/>
            <person name="Adriaenssens E.M."/>
            <person name="Foster-Nyarko E."/>
            <person name="Jarju S."/>
            <person name="Secka A."/>
            <person name="Antonio M."/>
            <person name="Oren A."/>
            <person name="Chaudhuri R.R."/>
            <person name="La Ragione R."/>
            <person name="Hildebrand F."/>
            <person name="Pallen M.J."/>
        </authorList>
    </citation>
    <scope>NUCLEOTIDE SEQUENCE</scope>
    <source>
        <strain evidence="10">ChiSjej5B23-16112</strain>
    </source>
</reference>
<dbReference type="GO" id="GO:0005829">
    <property type="term" value="C:cytosol"/>
    <property type="evidence" value="ECO:0007669"/>
    <property type="project" value="TreeGrafter"/>
</dbReference>
<dbReference type="InterPro" id="IPR036388">
    <property type="entry name" value="WH-like_DNA-bd_sf"/>
</dbReference>
<name>A0A921I179_9FIRM</name>
<dbReference type="Gene3D" id="1.10.10.10">
    <property type="entry name" value="Winged helix-like DNA-binding domain superfamily/Winged helix DNA-binding domain"/>
    <property type="match status" value="1"/>
</dbReference>
<evidence type="ECO:0000256" key="2">
    <source>
        <dbReference type="ARBA" id="ARBA00023015"/>
    </source>
</evidence>
<dbReference type="EMBL" id="DYVY01000116">
    <property type="protein sequence ID" value="HJF94590.1"/>
    <property type="molecule type" value="Genomic_DNA"/>
</dbReference>
<gene>
    <name evidence="10" type="ORF">K8V82_07340</name>
</gene>
<organism evidence="10 11">
    <name type="scientific">Lachnoclostridium phocaeense</name>
    <dbReference type="NCBI Taxonomy" id="1871021"/>
    <lineage>
        <taxon>Bacteria</taxon>
        <taxon>Bacillati</taxon>
        <taxon>Bacillota</taxon>
        <taxon>Clostridia</taxon>
        <taxon>Lachnospirales</taxon>
        <taxon>Lachnospiraceae</taxon>
    </lineage>
</organism>
<dbReference type="PANTHER" id="PTHR48111:SF56">
    <property type="entry name" value="TETRATHIONATE RESPONSE REGULATORY PROTEIN TTRR"/>
    <property type="match status" value="1"/>
</dbReference>
<dbReference type="AlphaFoldDB" id="A0A921I179"/>